<dbReference type="Pfam" id="PF09002">
    <property type="entry name" value="Card1_endonuc"/>
    <property type="match status" value="1"/>
</dbReference>
<dbReference type="InterPro" id="IPR015093">
    <property type="entry name" value="Card1_endonucl_dom"/>
</dbReference>
<dbReference type="InterPro" id="IPR011856">
    <property type="entry name" value="tRNA_endonuc-like_dom_sf"/>
</dbReference>
<accession>A0A6S6TGZ4</accession>
<feature type="domain" description="Card1 endonuclease" evidence="1">
    <location>
        <begin position="230"/>
        <end position="318"/>
    </location>
</feature>
<name>A0A6S6TGZ4_9BACT</name>
<reference evidence="2" key="1">
    <citation type="submission" date="2020-01" db="EMBL/GenBank/DDBJ databases">
        <authorList>
            <person name="Meier V. D."/>
            <person name="Meier V D."/>
        </authorList>
    </citation>
    <scope>NUCLEOTIDE SEQUENCE</scope>
    <source>
        <strain evidence="2">HLG_WM_MAG_04</strain>
    </source>
</reference>
<proteinExistence type="predicted"/>
<evidence type="ECO:0000313" key="2">
    <source>
        <dbReference type="EMBL" id="CAA6815727.1"/>
    </source>
</evidence>
<dbReference type="Gene3D" id="3.40.1350.10">
    <property type="match status" value="1"/>
</dbReference>
<dbReference type="InterPro" id="IPR011335">
    <property type="entry name" value="Restrct_endonuc-II-like"/>
</dbReference>
<dbReference type="GO" id="GO:0003676">
    <property type="term" value="F:nucleic acid binding"/>
    <property type="evidence" value="ECO:0007669"/>
    <property type="project" value="InterPro"/>
</dbReference>
<dbReference type="EMBL" id="CACVAX010000043">
    <property type="protein sequence ID" value="CAA6815727.1"/>
    <property type="molecule type" value="Genomic_DNA"/>
</dbReference>
<organism evidence="2">
    <name type="scientific">uncultured Sulfurovum sp</name>
    <dbReference type="NCBI Taxonomy" id="269237"/>
    <lineage>
        <taxon>Bacteria</taxon>
        <taxon>Pseudomonadati</taxon>
        <taxon>Campylobacterota</taxon>
        <taxon>Epsilonproteobacteria</taxon>
        <taxon>Campylobacterales</taxon>
        <taxon>Sulfurovaceae</taxon>
        <taxon>Sulfurovum</taxon>
        <taxon>environmental samples</taxon>
    </lineage>
</organism>
<gene>
    <name evidence="2" type="ORF">HELGO_WM6865</name>
</gene>
<dbReference type="SUPFAM" id="SSF52980">
    <property type="entry name" value="Restriction endonuclease-like"/>
    <property type="match status" value="1"/>
</dbReference>
<evidence type="ECO:0000259" key="1">
    <source>
        <dbReference type="Pfam" id="PF09002"/>
    </source>
</evidence>
<dbReference type="AlphaFoldDB" id="A0A6S6TGZ4"/>
<sequence length="395" mass="45839">MELLTIVHANKIELIPIIYEFMGKVTRHILFYDQASEEKFYAFELKKSIEMLSTKHGFFPKIEMIEIDEDSKKDMERIAKAFEGDREALYLNGAGADTALFTVLSSIVLRNHGKVIAYDKEDNSYNLVTQQGFTNEKINKNMNLTDFLILMGDALLESLSTEKIVADREALLELFSDAKRMFKIRFMLKKRETKALRKNYPKVMEALRKLEIVNQDYVMNGQEGFVRFGFLFESFVYLQVKKFDFDDIKVGAKIRFDEHQVNTKNIQVVNEFDILTIKNNKIGFIECKIGDSHDPLGTIYKSDSIMDYFGETASSLILNVERDKTPHLKQSKRNFGASLIYRAKTKKVAIYNSFDFSRNAFRSKIEQAFSVALKEEYFREENKKSIQALSNKWGN</sequence>
<protein>
    <recommendedName>
        <fullName evidence="1">Card1 endonuclease domain-containing protein</fullName>
    </recommendedName>
</protein>